<reference evidence="4" key="2">
    <citation type="journal article" date="2021" name="PeerJ">
        <title>Extensive microbial diversity within the chicken gut microbiome revealed by metagenomics and culture.</title>
        <authorList>
            <person name="Gilroy R."/>
            <person name="Ravi A."/>
            <person name="Getino M."/>
            <person name="Pursley I."/>
            <person name="Horton D.L."/>
            <person name="Alikhan N.F."/>
            <person name="Baker D."/>
            <person name="Gharbi K."/>
            <person name="Hall N."/>
            <person name="Watson M."/>
            <person name="Adriaenssens E.M."/>
            <person name="Foster-Nyarko E."/>
            <person name="Jarju S."/>
            <person name="Secka A."/>
            <person name="Antonio M."/>
            <person name="Oren A."/>
            <person name="Chaudhuri R.R."/>
            <person name="La Ragione R."/>
            <person name="Hildebrand F."/>
            <person name="Pallen M.J."/>
        </authorList>
    </citation>
    <scope>NUCLEOTIDE SEQUENCE</scope>
    <source>
        <strain evidence="4">4509</strain>
    </source>
</reference>
<reference evidence="4" key="1">
    <citation type="submission" date="2020-10" db="EMBL/GenBank/DDBJ databases">
        <authorList>
            <person name="Gilroy R."/>
        </authorList>
    </citation>
    <scope>NUCLEOTIDE SEQUENCE</scope>
    <source>
        <strain evidence="4">4509</strain>
    </source>
</reference>
<dbReference type="AlphaFoldDB" id="A0A9D1IUL8"/>
<accession>A0A9D1IUL8</accession>
<dbReference type="Pfam" id="PF14287">
    <property type="entry name" value="DUF4368"/>
    <property type="match status" value="1"/>
</dbReference>
<feature type="non-terminal residue" evidence="4">
    <location>
        <position position="1"/>
    </location>
</feature>
<protein>
    <submittedName>
        <fullName evidence="4">DUF4368 domain-containing protein</fullName>
    </submittedName>
</protein>
<evidence type="ECO:0000259" key="3">
    <source>
        <dbReference type="Pfam" id="PF14287"/>
    </source>
</evidence>
<feature type="coiled-coil region" evidence="1">
    <location>
        <begin position="69"/>
        <end position="138"/>
    </location>
</feature>
<feature type="domain" description="Recombinase zinc beta ribbon" evidence="2">
    <location>
        <begin position="2"/>
        <end position="40"/>
    </location>
</feature>
<keyword evidence="1" id="KW-0175">Coiled coil</keyword>
<sequence length="198" mass="23319">QNKKPYGHYHCSNYGQGTGHCTMHYIRYDVLYTYVLARIQYWSYQAHMDEGRLLQKLLKAGDRERTASQKKQAAELNKAEKRKAELDRLFAKMYEDWAAGRITEYNFNMLSQRYQTEQQELAEKIEKLNADLIAQQQSAVDAEKWVNLIKQYVNPTELTAELLNALIEKIVVHEAVKDESNTRTQEIEIYYRFIGKVE</sequence>
<dbReference type="InterPro" id="IPR025378">
    <property type="entry name" value="DUF4368"/>
</dbReference>
<evidence type="ECO:0000313" key="4">
    <source>
        <dbReference type="EMBL" id="HIU42334.1"/>
    </source>
</evidence>
<evidence type="ECO:0000313" key="5">
    <source>
        <dbReference type="Proteomes" id="UP000824082"/>
    </source>
</evidence>
<dbReference type="Pfam" id="PF13408">
    <property type="entry name" value="Zn_ribbon_recom"/>
    <property type="match status" value="1"/>
</dbReference>
<gene>
    <name evidence="4" type="ORF">IAD19_07260</name>
</gene>
<evidence type="ECO:0000256" key="1">
    <source>
        <dbReference type="SAM" id="Coils"/>
    </source>
</evidence>
<dbReference type="Proteomes" id="UP000824082">
    <property type="component" value="Unassembled WGS sequence"/>
</dbReference>
<proteinExistence type="predicted"/>
<evidence type="ECO:0000259" key="2">
    <source>
        <dbReference type="Pfam" id="PF13408"/>
    </source>
</evidence>
<organism evidence="4 5">
    <name type="scientific">Candidatus Egerieicola faecale</name>
    <dbReference type="NCBI Taxonomy" id="2840774"/>
    <lineage>
        <taxon>Bacteria</taxon>
        <taxon>Bacillati</taxon>
        <taxon>Bacillota</taxon>
        <taxon>Clostridia</taxon>
        <taxon>Eubacteriales</taxon>
        <taxon>Oscillospiraceae</taxon>
        <taxon>Oscillospiraceae incertae sedis</taxon>
        <taxon>Candidatus Egerieicola</taxon>
    </lineage>
</organism>
<feature type="domain" description="DUF4368" evidence="3">
    <location>
        <begin position="134"/>
        <end position="198"/>
    </location>
</feature>
<name>A0A9D1IUL8_9FIRM</name>
<dbReference type="EMBL" id="DVMX01000138">
    <property type="protein sequence ID" value="HIU42334.1"/>
    <property type="molecule type" value="Genomic_DNA"/>
</dbReference>
<dbReference type="InterPro" id="IPR025827">
    <property type="entry name" value="Zn_ribbon_recom_dom"/>
</dbReference>
<comment type="caution">
    <text evidence="4">The sequence shown here is derived from an EMBL/GenBank/DDBJ whole genome shotgun (WGS) entry which is preliminary data.</text>
</comment>